<name>A0A0E1WYQ9_9HYPH</name>
<evidence type="ECO:0000313" key="3">
    <source>
        <dbReference type="EMBL" id="EEZ29945.1"/>
    </source>
</evidence>
<dbReference type="InterPro" id="IPR027417">
    <property type="entry name" value="P-loop_NTPase"/>
</dbReference>
<dbReference type="InterPro" id="IPR005654">
    <property type="entry name" value="ATPase_AFG1-like"/>
</dbReference>
<dbReference type="PANTHER" id="PTHR12169">
    <property type="entry name" value="ATPASE N2B"/>
    <property type="match status" value="1"/>
</dbReference>
<organism evidence="3">
    <name type="scientific">Brucella pinnipedialis M292/94/1</name>
    <dbReference type="NCBI Taxonomy" id="520462"/>
    <lineage>
        <taxon>Bacteria</taxon>
        <taxon>Pseudomonadati</taxon>
        <taxon>Pseudomonadota</taxon>
        <taxon>Alphaproteobacteria</taxon>
        <taxon>Hyphomicrobiales</taxon>
        <taxon>Brucellaceae</taxon>
        <taxon>Brucella/Ochrobactrum group</taxon>
        <taxon>Brucella</taxon>
    </lineage>
</organism>
<keyword evidence="1" id="KW-0547">Nucleotide-binding</keyword>
<proteinExistence type="predicted"/>
<dbReference type="GO" id="GO:0005737">
    <property type="term" value="C:cytoplasm"/>
    <property type="evidence" value="ECO:0007669"/>
    <property type="project" value="TreeGrafter"/>
</dbReference>
<dbReference type="EMBL" id="EQ999546">
    <property type="protein sequence ID" value="EEZ29945.1"/>
    <property type="molecule type" value="Genomic_DNA"/>
</dbReference>
<dbReference type="Gene3D" id="3.40.50.300">
    <property type="entry name" value="P-loop containing nucleotide triphosphate hydrolases"/>
    <property type="match status" value="1"/>
</dbReference>
<dbReference type="Pfam" id="PF03969">
    <property type="entry name" value="AFG1_ATPase"/>
    <property type="match status" value="1"/>
</dbReference>
<reference evidence="3" key="1">
    <citation type="submission" date="2009-01" db="EMBL/GenBank/DDBJ databases">
        <title>The Genome Sequence of Brucella pinnipedialis M292/94/1.</title>
        <authorList>
            <consortium name="The Broad Institute Genome Sequencing Platform"/>
            <person name="Ward D."/>
            <person name="Young S.K."/>
            <person name="Kodira C.D."/>
            <person name="Zeng Q."/>
            <person name="Koehrsen M."/>
            <person name="Alvarado L."/>
            <person name="Berlin A."/>
            <person name="Borenstein D."/>
            <person name="Chen Z."/>
            <person name="Engels R."/>
            <person name="Freedman E."/>
            <person name="Gellesch M."/>
            <person name="Goldberg J."/>
            <person name="Griggs A."/>
            <person name="Gujja S."/>
            <person name="Heiman D."/>
            <person name="Hepburn T."/>
            <person name="Howarth C."/>
            <person name="Jen D."/>
            <person name="Larson L."/>
            <person name="Lewis B."/>
            <person name="Mehta T."/>
            <person name="Park D."/>
            <person name="Pearson M."/>
            <person name="Roberts A."/>
            <person name="Saif S."/>
            <person name="Shea T."/>
            <person name="Shenoy N."/>
            <person name="Sisk P."/>
            <person name="Stolte C."/>
            <person name="Sykes S."/>
            <person name="Walk T."/>
            <person name="White J."/>
            <person name="Yandava C."/>
            <person name="Whatmore A.M."/>
            <person name="Perrett L.L."/>
            <person name="O'Callaghan D."/>
            <person name="Nusbaum C."/>
            <person name="Galagan J."/>
            <person name="Birren B."/>
        </authorList>
    </citation>
    <scope>NUCLEOTIDE SEQUENCE [LARGE SCALE GENOMIC DNA]</scope>
    <source>
        <strain evidence="3">M292/94/1</strain>
    </source>
</reference>
<dbReference type="SUPFAM" id="SSF52540">
    <property type="entry name" value="P-loop containing nucleoside triphosphate hydrolases"/>
    <property type="match status" value="1"/>
</dbReference>
<sequence length="403" mass="45628">MISADAHQSKVSLEPLMSFDGNLKAFPSVRERYEAMVAAGDVETDPAQLELTSRYDRLIEEICSKRLSRKSSALGWLFGKRRETAATIKGLYVHGEVGRGKTMLMDMFFQLLPVERKRRAHFNDFMADVHERIYAHRQAHKRGETKQDDPIPPVAEALSQQAWVLCFDEFTVTDIADAMILSRLFSALFSRGVVLVATSNVAPDNLYRDGLNRQLFLPFIDILKSHVDVINLDSRTDYRLEKLDRQPVYLSPLGPETERRMDAAWAAHKNGAEEKPDVIHIKGRDIEVPRAAAGAARFSFDDLCARPLGASDYIAIANRYPTLFIDNVPVLDYSRRNEAKRFILLIDVLYDHHARLFVSAEAQPEKLYIANSGTEAFEFDRTASRLFEMQSAEYLDGIPEGVA</sequence>
<dbReference type="NCBIfam" id="NF040713">
    <property type="entry name" value="ZapE"/>
    <property type="match status" value="1"/>
</dbReference>
<dbReference type="Proteomes" id="UP000004659">
    <property type="component" value="Unassembled WGS sequence"/>
</dbReference>
<dbReference type="AlphaFoldDB" id="A0A0E1WYQ9"/>
<dbReference type="RefSeq" id="WP_004684459.1">
    <property type="nucleotide sequence ID" value="NZ_EQ999546.1"/>
</dbReference>
<accession>A0A0E1WYQ9</accession>
<evidence type="ECO:0000256" key="2">
    <source>
        <dbReference type="ARBA" id="ARBA00022840"/>
    </source>
</evidence>
<protein>
    <submittedName>
        <fullName evidence="3">AFG1-family ATPase</fullName>
    </submittedName>
</protein>
<dbReference type="GeneID" id="29593837"/>
<gene>
    <name evidence="3" type="ORF">BALG_00064</name>
</gene>
<dbReference type="PANTHER" id="PTHR12169:SF6">
    <property type="entry name" value="AFG1-LIKE ATPASE"/>
    <property type="match status" value="1"/>
</dbReference>
<keyword evidence="2" id="KW-0067">ATP-binding</keyword>
<dbReference type="GO" id="GO:0016887">
    <property type="term" value="F:ATP hydrolysis activity"/>
    <property type="evidence" value="ECO:0007669"/>
    <property type="project" value="InterPro"/>
</dbReference>
<evidence type="ECO:0000256" key="1">
    <source>
        <dbReference type="ARBA" id="ARBA00022741"/>
    </source>
</evidence>
<dbReference type="GO" id="GO:0005524">
    <property type="term" value="F:ATP binding"/>
    <property type="evidence" value="ECO:0007669"/>
    <property type="project" value="UniProtKB-KW"/>
</dbReference>
<dbReference type="HOGENOM" id="CLU_008681_0_2_5"/>